<dbReference type="Pfam" id="PF00440">
    <property type="entry name" value="TetR_N"/>
    <property type="match status" value="1"/>
</dbReference>
<evidence type="ECO:0000313" key="7">
    <source>
        <dbReference type="EMBL" id="KAB1652967.1"/>
    </source>
</evidence>
<evidence type="ECO:0000256" key="2">
    <source>
        <dbReference type="ARBA" id="ARBA00023125"/>
    </source>
</evidence>
<dbReference type="Gene3D" id="1.10.357.10">
    <property type="entry name" value="Tetracycline Repressor, domain 2"/>
    <property type="match status" value="1"/>
</dbReference>
<dbReference type="Gene3D" id="1.10.10.60">
    <property type="entry name" value="Homeodomain-like"/>
    <property type="match status" value="1"/>
</dbReference>
<dbReference type="PANTHER" id="PTHR30055:SF151">
    <property type="entry name" value="TRANSCRIPTIONAL REGULATORY PROTEIN"/>
    <property type="match status" value="1"/>
</dbReference>
<dbReference type="AlphaFoldDB" id="A0A7J5BN32"/>
<dbReference type="SUPFAM" id="SSF46689">
    <property type="entry name" value="Homeodomain-like"/>
    <property type="match status" value="1"/>
</dbReference>
<keyword evidence="1" id="KW-0805">Transcription regulation</keyword>
<dbReference type="Pfam" id="PF02909">
    <property type="entry name" value="TetR_C_1"/>
    <property type="match status" value="1"/>
</dbReference>
<sequence length="334" mass="36048">MTSRPGRGTMPDSSTPRILALAWGLEAAPQRGPKRELSLERIVDAAIEIADAEGIAAVTMQRVAKVFGFSTMALYRYVSTKDDLHQLMFDAALSESSAPIATVDDDDWRAGLGALLRGLVAAYRAHPWALDISLTPDVHFMPGQMRFVDTSLRAMRDLPVSGPTKLGVLVVVSAFARGLAAVEREVLAGTALQPEIRALIEEAVRTAGLPDLRPLVASGAYFDDESRGAAPDPAVAVTEANAILDFGAQVLLAGLDVVIEQMPPESDEVAPPLDPVEQLEAAEAELVRHRELRKQAQRRVQQLEREEAALQKARDRAKELAKAHAKFAAKPDAD</sequence>
<dbReference type="GO" id="GO:0000976">
    <property type="term" value="F:transcription cis-regulatory region binding"/>
    <property type="evidence" value="ECO:0007669"/>
    <property type="project" value="TreeGrafter"/>
</dbReference>
<evidence type="ECO:0000313" key="8">
    <source>
        <dbReference type="Proteomes" id="UP000467240"/>
    </source>
</evidence>
<proteinExistence type="predicted"/>
<gene>
    <name evidence="7" type="ORF">F8O01_15910</name>
</gene>
<organism evidence="7 8">
    <name type="scientific">Pseudoclavibacter chungangensis</name>
    <dbReference type="NCBI Taxonomy" id="587635"/>
    <lineage>
        <taxon>Bacteria</taxon>
        <taxon>Bacillati</taxon>
        <taxon>Actinomycetota</taxon>
        <taxon>Actinomycetes</taxon>
        <taxon>Micrococcales</taxon>
        <taxon>Microbacteriaceae</taxon>
        <taxon>Pseudoclavibacter</taxon>
    </lineage>
</organism>
<dbReference type="Proteomes" id="UP000467240">
    <property type="component" value="Unassembled WGS sequence"/>
</dbReference>
<feature type="DNA-binding region" description="H-T-H motif" evidence="4">
    <location>
        <begin position="59"/>
        <end position="78"/>
    </location>
</feature>
<evidence type="ECO:0000256" key="5">
    <source>
        <dbReference type="SAM" id="Coils"/>
    </source>
</evidence>
<dbReference type="InterPro" id="IPR001647">
    <property type="entry name" value="HTH_TetR"/>
</dbReference>
<dbReference type="EMBL" id="WBJZ01000026">
    <property type="protein sequence ID" value="KAB1652967.1"/>
    <property type="molecule type" value="Genomic_DNA"/>
</dbReference>
<feature type="coiled-coil region" evidence="5">
    <location>
        <begin position="279"/>
        <end position="330"/>
    </location>
</feature>
<keyword evidence="5" id="KW-0175">Coiled coil</keyword>
<accession>A0A7J5BN32</accession>
<keyword evidence="8" id="KW-1185">Reference proteome</keyword>
<dbReference type="OrthoDB" id="2570341at2"/>
<dbReference type="PANTHER" id="PTHR30055">
    <property type="entry name" value="HTH-TYPE TRANSCRIPTIONAL REGULATOR RUTR"/>
    <property type="match status" value="1"/>
</dbReference>
<protein>
    <submittedName>
        <fullName evidence="7">TetR/AcrR family transcriptional regulator</fullName>
    </submittedName>
</protein>
<reference evidence="7 8" key="1">
    <citation type="submission" date="2019-09" db="EMBL/GenBank/DDBJ databases">
        <title>Phylogeny of genus Pseudoclavibacter and closely related genus.</title>
        <authorList>
            <person name="Li Y."/>
        </authorList>
    </citation>
    <scope>NUCLEOTIDE SEQUENCE [LARGE SCALE GENOMIC DNA]</scope>
    <source>
        <strain evidence="7 8">DSM 23821</strain>
    </source>
</reference>
<dbReference type="InterPro" id="IPR009057">
    <property type="entry name" value="Homeodomain-like_sf"/>
</dbReference>
<keyword evidence="3" id="KW-0804">Transcription</keyword>
<name>A0A7J5BN32_9MICO</name>
<dbReference type="InterPro" id="IPR036271">
    <property type="entry name" value="Tet_transcr_reg_TetR-rel_C_sf"/>
</dbReference>
<dbReference type="PROSITE" id="PS50977">
    <property type="entry name" value="HTH_TETR_2"/>
    <property type="match status" value="1"/>
</dbReference>
<evidence type="ECO:0000256" key="4">
    <source>
        <dbReference type="PROSITE-ProRule" id="PRU00335"/>
    </source>
</evidence>
<evidence type="ECO:0000256" key="3">
    <source>
        <dbReference type="ARBA" id="ARBA00023163"/>
    </source>
</evidence>
<feature type="domain" description="HTH tetR-type" evidence="6">
    <location>
        <begin position="36"/>
        <end position="96"/>
    </location>
</feature>
<dbReference type="SUPFAM" id="SSF48498">
    <property type="entry name" value="Tetracyclin repressor-like, C-terminal domain"/>
    <property type="match status" value="1"/>
</dbReference>
<evidence type="ECO:0000259" key="6">
    <source>
        <dbReference type="PROSITE" id="PS50977"/>
    </source>
</evidence>
<dbReference type="InterPro" id="IPR050109">
    <property type="entry name" value="HTH-type_TetR-like_transc_reg"/>
</dbReference>
<keyword evidence="2 4" id="KW-0238">DNA-binding</keyword>
<dbReference type="InterPro" id="IPR004111">
    <property type="entry name" value="Repressor_TetR_C"/>
</dbReference>
<comment type="caution">
    <text evidence="7">The sequence shown here is derived from an EMBL/GenBank/DDBJ whole genome shotgun (WGS) entry which is preliminary data.</text>
</comment>
<dbReference type="GO" id="GO:0003700">
    <property type="term" value="F:DNA-binding transcription factor activity"/>
    <property type="evidence" value="ECO:0007669"/>
    <property type="project" value="TreeGrafter"/>
</dbReference>
<dbReference type="GO" id="GO:0045892">
    <property type="term" value="P:negative regulation of DNA-templated transcription"/>
    <property type="evidence" value="ECO:0007669"/>
    <property type="project" value="InterPro"/>
</dbReference>
<evidence type="ECO:0000256" key="1">
    <source>
        <dbReference type="ARBA" id="ARBA00023015"/>
    </source>
</evidence>